<sequence length="397" mass="45245">MDHCSTSLSLSCNTVRTEIDGTAGINDDNDKLRHACAQTTKKHVFDYQTERRERRRLMKDTYSRASLITELKTNQEWTDTNKSRKHGNYVQLYQKQYFLDSKRCVHHNLVAAITTNYQVPTPHSETKQISSKIVLILNKIDSSPQFATVLRLLELPINYHTELLCYQIVGAARRFSSCQSIKKLVSVCIDLNDHWDTAFAGCHKTSVSLTLMHVLDGYLTNKDAIDPKIIQFVKFLTLRKFLPVMWVGLYKLKEFDCVTGLWDVKESSNHQVKSTLLLPDPDISSNNTTLDDVKSTLKMVQTDSAEDLRVKADEFPVSFMTTPRQILDISTLHLKNSTIKSIESTQAVAEHTGDNSSHRTNNTKTSLVTPFRRKIQNIGRFVARLFSCFGSAAQYRT</sequence>
<proteinExistence type="predicted"/>
<name>A0A1Y2CVD0_9FUNG</name>
<accession>A0A1Y2CVD0</accession>
<evidence type="ECO:0000313" key="2">
    <source>
        <dbReference type="Proteomes" id="UP000193642"/>
    </source>
</evidence>
<dbReference type="AlphaFoldDB" id="A0A1Y2CVD0"/>
<organism evidence="1 2">
    <name type="scientific">Rhizoclosmatium globosum</name>
    <dbReference type="NCBI Taxonomy" id="329046"/>
    <lineage>
        <taxon>Eukaryota</taxon>
        <taxon>Fungi</taxon>
        <taxon>Fungi incertae sedis</taxon>
        <taxon>Chytridiomycota</taxon>
        <taxon>Chytridiomycota incertae sedis</taxon>
        <taxon>Chytridiomycetes</taxon>
        <taxon>Chytridiales</taxon>
        <taxon>Chytriomycetaceae</taxon>
        <taxon>Rhizoclosmatium</taxon>
    </lineage>
</organism>
<protein>
    <submittedName>
        <fullName evidence="1">Uncharacterized protein</fullName>
    </submittedName>
</protein>
<dbReference type="EMBL" id="MCGO01000007">
    <property type="protein sequence ID" value="ORY50295.1"/>
    <property type="molecule type" value="Genomic_DNA"/>
</dbReference>
<comment type="caution">
    <text evidence="1">The sequence shown here is derived from an EMBL/GenBank/DDBJ whole genome shotgun (WGS) entry which is preliminary data.</text>
</comment>
<reference evidence="1 2" key="1">
    <citation type="submission" date="2016-07" db="EMBL/GenBank/DDBJ databases">
        <title>Pervasive Adenine N6-methylation of Active Genes in Fungi.</title>
        <authorList>
            <consortium name="DOE Joint Genome Institute"/>
            <person name="Mondo S.J."/>
            <person name="Dannebaum R.O."/>
            <person name="Kuo R.C."/>
            <person name="Labutti K."/>
            <person name="Haridas S."/>
            <person name="Kuo A."/>
            <person name="Salamov A."/>
            <person name="Ahrendt S.R."/>
            <person name="Lipzen A."/>
            <person name="Sullivan W."/>
            <person name="Andreopoulos W.B."/>
            <person name="Clum A."/>
            <person name="Lindquist E."/>
            <person name="Daum C."/>
            <person name="Ramamoorthy G.K."/>
            <person name="Gryganskyi A."/>
            <person name="Culley D."/>
            <person name="Magnuson J.K."/>
            <person name="James T.Y."/>
            <person name="O'Malley M.A."/>
            <person name="Stajich J.E."/>
            <person name="Spatafora J.W."/>
            <person name="Visel A."/>
            <person name="Grigoriev I.V."/>
        </authorList>
    </citation>
    <scope>NUCLEOTIDE SEQUENCE [LARGE SCALE GENOMIC DNA]</scope>
    <source>
        <strain evidence="1 2">JEL800</strain>
    </source>
</reference>
<gene>
    <name evidence="1" type="ORF">BCR33DRAFT_846819</name>
</gene>
<dbReference type="OrthoDB" id="10504585at2759"/>
<keyword evidence="2" id="KW-1185">Reference proteome</keyword>
<dbReference type="Proteomes" id="UP000193642">
    <property type="component" value="Unassembled WGS sequence"/>
</dbReference>
<evidence type="ECO:0000313" key="1">
    <source>
        <dbReference type="EMBL" id="ORY50295.1"/>
    </source>
</evidence>